<sequence>MMLLVTMAPTWRGVAVGMLVLAGLGLTFEHFDRQQAIVYLAALTPSRCV</sequence>
<protein>
    <submittedName>
        <fullName evidence="1">Uncharacterized protein</fullName>
    </submittedName>
</protein>
<evidence type="ECO:0000313" key="1">
    <source>
        <dbReference type="EMBL" id="TDY42487.1"/>
    </source>
</evidence>
<name>A0A4R8LH43_9BURK</name>
<evidence type="ECO:0000313" key="2">
    <source>
        <dbReference type="Proteomes" id="UP000295509"/>
    </source>
</evidence>
<keyword evidence="2" id="KW-1185">Reference proteome</keyword>
<gene>
    <name evidence="1" type="ORF">BX592_12158</name>
</gene>
<dbReference type="AlphaFoldDB" id="A0A4R8LH43"/>
<dbReference type="Proteomes" id="UP000295509">
    <property type="component" value="Unassembled WGS sequence"/>
</dbReference>
<reference evidence="1 2" key="1">
    <citation type="submission" date="2019-03" db="EMBL/GenBank/DDBJ databases">
        <title>Genomic Encyclopedia of Type Strains, Phase III (KMG-III): the genomes of soil and plant-associated and newly described type strains.</title>
        <authorList>
            <person name="Whitman W."/>
        </authorList>
    </citation>
    <scope>NUCLEOTIDE SEQUENCE [LARGE SCALE GENOMIC DNA]</scope>
    <source>
        <strain evidence="1 2">LMG 29544</strain>
    </source>
</reference>
<dbReference type="EMBL" id="SORE01000021">
    <property type="protein sequence ID" value="TDY42487.1"/>
    <property type="molecule type" value="Genomic_DNA"/>
</dbReference>
<organism evidence="1 2">
    <name type="scientific">Paraburkholderia rhizosphaerae</name>
    <dbReference type="NCBI Taxonomy" id="480658"/>
    <lineage>
        <taxon>Bacteria</taxon>
        <taxon>Pseudomonadati</taxon>
        <taxon>Pseudomonadota</taxon>
        <taxon>Betaproteobacteria</taxon>
        <taxon>Burkholderiales</taxon>
        <taxon>Burkholderiaceae</taxon>
        <taxon>Paraburkholderia</taxon>
    </lineage>
</organism>
<proteinExistence type="predicted"/>
<dbReference type="RefSeq" id="WP_166676448.1">
    <property type="nucleotide sequence ID" value="NZ_SORE01000021.1"/>
</dbReference>
<accession>A0A4R8LH43</accession>
<comment type="caution">
    <text evidence="1">The sequence shown here is derived from an EMBL/GenBank/DDBJ whole genome shotgun (WGS) entry which is preliminary data.</text>
</comment>